<dbReference type="NCBIfam" id="NF010483">
    <property type="entry name" value="PRK13908.1"/>
    <property type="match status" value="1"/>
</dbReference>
<dbReference type="InterPro" id="IPR022572">
    <property type="entry name" value="DNA_rep/recomb_RecO_N"/>
</dbReference>
<feature type="domain" description="DNA replication/recombination mediator RecO N-terminal" evidence="1">
    <location>
        <begin position="1"/>
        <end position="71"/>
    </location>
</feature>
<sequence>MKGFILSVRKVKNEDSIAMVLTARDVRVYYRFFGARHSILQLGNLIDFEVEGEDGRFLPRLRSLSHIGFPWLFDKNRLLVWHNFIRLFEPHLKEAEEIDSFYYDLLLSAAKKWEKQNPKRIICESYIRLLEYEGRLSPEKHCYICEQPIAEEIALMQAFKPAHPSCIYSSALPTKKVLDFFQTKKTLNMEDHEVDYLFNIVIKGL</sequence>
<dbReference type="Proteomes" id="UP000034444">
    <property type="component" value="Chromosome"/>
</dbReference>
<keyword evidence="3" id="KW-1185">Reference proteome</keyword>
<evidence type="ECO:0000259" key="1">
    <source>
        <dbReference type="Pfam" id="PF13114"/>
    </source>
</evidence>
<dbReference type="OrthoDB" id="5338768at2"/>
<protein>
    <submittedName>
        <fullName evidence="2">Recombinase RecO</fullName>
    </submittedName>
</protein>
<dbReference type="EMBL" id="CP011308">
    <property type="protein sequence ID" value="AKF25240.1"/>
    <property type="molecule type" value="Genomic_DNA"/>
</dbReference>
<dbReference type="KEGG" id="slh:YH65_07425"/>
<accession>A0A7U4M1Q2</accession>
<reference evidence="2 3" key="1">
    <citation type="submission" date="2015-04" db="EMBL/GenBank/DDBJ databases">
        <title>Complete genome sequence of Sulfurovum lithotrophicum ATCC BAA-797T.</title>
        <authorList>
            <person name="Ahn J."/>
            <person name="Park G."/>
            <person name="Jeon W."/>
            <person name="Jang Y."/>
            <person name="Jang M."/>
            <person name="Lee H."/>
            <person name="Lee H."/>
        </authorList>
    </citation>
    <scope>NUCLEOTIDE SEQUENCE [LARGE SCALE GENOMIC DNA]</scope>
    <source>
        <strain evidence="3">ATCC BAA-797 / 42BKT</strain>
    </source>
</reference>
<organism evidence="2 3">
    <name type="scientific">Sulfurovum lithotrophicum</name>
    <dbReference type="NCBI Taxonomy" id="206403"/>
    <lineage>
        <taxon>Bacteria</taxon>
        <taxon>Pseudomonadati</taxon>
        <taxon>Campylobacterota</taxon>
        <taxon>Epsilonproteobacteria</taxon>
        <taxon>Campylobacterales</taxon>
        <taxon>Sulfurovaceae</taxon>
        <taxon>Sulfurovum</taxon>
    </lineage>
</organism>
<name>A0A7U4M1Q2_9BACT</name>
<reference evidence="3" key="2">
    <citation type="journal article" date="2017" name="Stand. Genomic Sci.">
        <title>Complete genome sequence of the sulfur-oxidizing chemolithoautotrophic Sulfurovum lithotrophicum 42BKTT.</title>
        <authorList>
            <person name="Jeon W."/>
            <person name="Priscilla L."/>
            <person name="Park G."/>
            <person name="Lee H."/>
            <person name="Lee N."/>
            <person name="Lee D."/>
            <person name="Kwon H."/>
            <person name="Ahn I."/>
            <person name="Lee C."/>
            <person name="Lee H."/>
            <person name="Ahn J."/>
        </authorList>
    </citation>
    <scope>NUCLEOTIDE SEQUENCE [LARGE SCALE GENOMIC DNA]</scope>
    <source>
        <strain evidence="3">ATCC BAA-797 / 42BKT</strain>
    </source>
</reference>
<dbReference type="AlphaFoldDB" id="A0A7U4M1Q2"/>
<gene>
    <name evidence="2" type="ORF">YH65_07425</name>
</gene>
<proteinExistence type="predicted"/>
<evidence type="ECO:0000313" key="2">
    <source>
        <dbReference type="EMBL" id="AKF25240.1"/>
    </source>
</evidence>
<evidence type="ECO:0000313" key="3">
    <source>
        <dbReference type="Proteomes" id="UP000034444"/>
    </source>
</evidence>
<dbReference type="Pfam" id="PF13114">
    <property type="entry name" value="RecO_N_2"/>
    <property type="match status" value="1"/>
</dbReference>